<evidence type="ECO:0000259" key="7">
    <source>
        <dbReference type="Pfam" id="PF00482"/>
    </source>
</evidence>
<keyword evidence="9" id="KW-1185">Reference proteome</keyword>
<protein>
    <recommendedName>
        <fullName evidence="7">Type II secretion system protein GspF domain-containing protein</fullName>
    </recommendedName>
</protein>
<evidence type="ECO:0000256" key="3">
    <source>
        <dbReference type="ARBA" id="ARBA00022692"/>
    </source>
</evidence>
<dbReference type="Pfam" id="PF00482">
    <property type="entry name" value="T2SSF"/>
    <property type="match status" value="1"/>
</dbReference>
<feature type="transmembrane region" description="Helical" evidence="6">
    <location>
        <begin position="170"/>
        <end position="194"/>
    </location>
</feature>
<keyword evidence="3 6" id="KW-0812">Transmembrane</keyword>
<comment type="subcellular location">
    <subcellularLocation>
        <location evidence="1">Cell membrane</location>
        <topology evidence="1">Multi-pass membrane protein</topology>
    </subcellularLocation>
</comment>
<name>A0A3G6J5S0_9CORY</name>
<keyword evidence="5 6" id="KW-0472">Membrane</keyword>
<evidence type="ECO:0000256" key="5">
    <source>
        <dbReference type="ARBA" id="ARBA00023136"/>
    </source>
</evidence>
<proteinExistence type="predicted"/>
<keyword evidence="2" id="KW-1003">Cell membrane</keyword>
<keyword evidence="4 6" id="KW-1133">Transmembrane helix</keyword>
<sequence length="201" mass="20649">MTILALICLAVASWPGGIGISARIHGATDTGAVHRIRAREPPPWARSLLQKFAAGSSVDPHELAGDLELYVACVQAGLNPAAAVTAVAESATASTARAWEQTATMLHMGISAQQAWAPIANVQGLEGISAIGQTSSNSGASMESGLKGIAQQLQQGAEAHAVASAERAGVFIAMPLTVCFLPAFFVLGLLPVLYQLGSSMF</sequence>
<dbReference type="KEGG" id="cgk:CGERO_09960"/>
<evidence type="ECO:0000256" key="1">
    <source>
        <dbReference type="ARBA" id="ARBA00004651"/>
    </source>
</evidence>
<dbReference type="Proteomes" id="UP000271587">
    <property type="component" value="Chromosome"/>
</dbReference>
<dbReference type="EMBL" id="CP033897">
    <property type="protein sequence ID" value="AZA12278.1"/>
    <property type="molecule type" value="Genomic_DNA"/>
</dbReference>
<dbReference type="InterPro" id="IPR018076">
    <property type="entry name" value="T2SS_GspF_dom"/>
</dbReference>
<gene>
    <name evidence="8" type="ORF">CGERO_09960</name>
</gene>
<dbReference type="AlphaFoldDB" id="A0A3G6J5S0"/>
<evidence type="ECO:0000313" key="8">
    <source>
        <dbReference type="EMBL" id="AZA12278.1"/>
    </source>
</evidence>
<dbReference type="RefSeq" id="WP_123935506.1">
    <property type="nucleotide sequence ID" value="NZ_CP033897.1"/>
</dbReference>
<dbReference type="PANTHER" id="PTHR35007:SF3">
    <property type="entry name" value="POSSIBLE CONSERVED ALANINE RICH MEMBRANE PROTEIN"/>
    <property type="match status" value="1"/>
</dbReference>
<organism evidence="8 9">
    <name type="scientific">Corynebacterium gerontici</name>
    <dbReference type="NCBI Taxonomy" id="2079234"/>
    <lineage>
        <taxon>Bacteria</taxon>
        <taxon>Bacillati</taxon>
        <taxon>Actinomycetota</taxon>
        <taxon>Actinomycetes</taxon>
        <taxon>Mycobacteriales</taxon>
        <taxon>Corynebacteriaceae</taxon>
        <taxon>Corynebacterium</taxon>
    </lineage>
</organism>
<accession>A0A3G6J5S0</accession>
<feature type="domain" description="Type II secretion system protein GspF" evidence="7">
    <location>
        <begin position="69"/>
        <end position="188"/>
    </location>
</feature>
<reference evidence="8 9" key="1">
    <citation type="submission" date="2018-11" db="EMBL/GenBank/DDBJ databases">
        <authorList>
            <person name="Kleinhagauer T."/>
            <person name="Glaeser S.P."/>
            <person name="Spergser J."/>
            <person name="Ruckert C."/>
            <person name="Kaempfer P."/>
            <person name="Busse H.-J."/>
        </authorList>
    </citation>
    <scope>NUCLEOTIDE SEQUENCE [LARGE SCALE GENOMIC DNA]</scope>
    <source>
        <strain evidence="8 9">W8</strain>
    </source>
</reference>
<evidence type="ECO:0000256" key="4">
    <source>
        <dbReference type="ARBA" id="ARBA00022989"/>
    </source>
</evidence>
<evidence type="ECO:0000313" key="9">
    <source>
        <dbReference type="Proteomes" id="UP000271587"/>
    </source>
</evidence>
<evidence type="ECO:0000256" key="6">
    <source>
        <dbReference type="SAM" id="Phobius"/>
    </source>
</evidence>
<dbReference type="OrthoDB" id="3267562at2"/>
<evidence type="ECO:0000256" key="2">
    <source>
        <dbReference type="ARBA" id="ARBA00022475"/>
    </source>
</evidence>
<dbReference type="PANTHER" id="PTHR35007">
    <property type="entry name" value="INTEGRAL MEMBRANE PROTEIN-RELATED"/>
    <property type="match status" value="1"/>
</dbReference>
<dbReference type="GO" id="GO:0005886">
    <property type="term" value="C:plasma membrane"/>
    <property type="evidence" value="ECO:0007669"/>
    <property type="project" value="UniProtKB-SubCell"/>
</dbReference>